<organism evidence="9 10">
    <name type="scientific">Acetobacter malorum</name>
    <dbReference type="NCBI Taxonomy" id="178901"/>
    <lineage>
        <taxon>Bacteria</taxon>
        <taxon>Pseudomonadati</taxon>
        <taxon>Pseudomonadota</taxon>
        <taxon>Alphaproteobacteria</taxon>
        <taxon>Acetobacterales</taxon>
        <taxon>Acetobacteraceae</taxon>
        <taxon>Acetobacter</taxon>
    </lineage>
</organism>
<evidence type="ECO:0000256" key="3">
    <source>
        <dbReference type="ARBA" id="ARBA00022519"/>
    </source>
</evidence>
<dbReference type="SUPFAM" id="SSF82693">
    <property type="entry name" value="Multidrug efflux transporter AcrB pore domain, PN1, PN2, PC1 and PC2 subdomains"/>
    <property type="match status" value="1"/>
</dbReference>
<evidence type="ECO:0000256" key="2">
    <source>
        <dbReference type="ARBA" id="ARBA00022475"/>
    </source>
</evidence>
<keyword evidence="4 8" id="KW-0812">Transmembrane</keyword>
<dbReference type="Gene3D" id="3.30.2090.10">
    <property type="entry name" value="Multidrug efflux transporter AcrB TolC docking domain, DN and DC subdomains"/>
    <property type="match status" value="2"/>
</dbReference>
<dbReference type="STRING" id="178901.AmDm5_2439"/>
<feature type="transmembrane region" description="Helical" evidence="8">
    <location>
        <begin position="419"/>
        <end position="444"/>
    </location>
</feature>
<dbReference type="GO" id="GO:0042910">
    <property type="term" value="F:xenobiotic transmembrane transporter activity"/>
    <property type="evidence" value="ECO:0007669"/>
    <property type="project" value="TreeGrafter"/>
</dbReference>
<evidence type="ECO:0000256" key="8">
    <source>
        <dbReference type="SAM" id="Phobius"/>
    </source>
</evidence>
<dbReference type="PANTHER" id="PTHR32063:SF34">
    <property type="entry name" value="MULTIDRUG RESISTANCE PROTEIN MDTC"/>
    <property type="match status" value="1"/>
</dbReference>
<dbReference type="Gene3D" id="3.30.70.1440">
    <property type="entry name" value="Multidrug efflux transporter AcrB pore domain"/>
    <property type="match status" value="2"/>
</dbReference>
<dbReference type="PANTHER" id="PTHR32063">
    <property type="match status" value="1"/>
</dbReference>
<keyword evidence="3" id="KW-0997">Cell inner membrane</keyword>
<keyword evidence="5 8" id="KW-1133">Transmembrane helix</keyword>
<dbReference type="EMBL" id="LVHD01000018">
    <property type="protein sequence ID" value="OAG76575.1"/>
    <property type="molecule type" value="Genomic_DNA"/>
</dbReference>
<dbReference type="AlphaFoldDB" id="A0A177GB26"/>
<evidence type="ECO:0000313" key="9">
    <source>
        <dbReference type="EMBL" id="OAG76575.1"/>
    </source>
</evidence>
<evidence type="ECO:0000256" key="7">
    <source>
        <dbReference type="SAM" id="MobiDB-lite"/>
    </source>
</evidence>
<dbReference type="SUPFAM" id="SSF82714">
    <property type="entry name" value="Multidrug efflux transporter AcrB TolC docking domain, DN and DC subdomains"/>
    <property type="match status" value="1"/>
</dbReference>
<gene>
    <name evidence="9" type="ORF">Amal_02349</name>
</gene>
<evidence type="ECO:0000256" key="5">
    <source>
        <dbReference type="ARBA" id="ARBA00022989"/>
    </source>
</evidence>
<proteinExistence type="predicted"/>
<feature type="transmembrane region" description="Helical" evidence="8">
    <location>
        <begin position="464"/>
        <end position="485"/>
    </location>
</feature>
<evidence type="ECO:0000313" key="10">
    <source>
        <dbReference type="Proteomes" id="UP000077349"/>
    </source>
</evidence>
<keyword evidence="1" id="KW-0813">Transport</keyword>
<feature type="compositionally biased region" description="Low complexity" evidence="7">
    <location>
        <begin position="246"/>
        <end position="259"/>
    </location>
</feature>
<reference evidence="9 10" key="1">
    <citation type="submission" date="2016-03" db="EMBL/GenBank/DDBJ databases">
        <title>Draft genome sequence of Acetobacter malorum CECT 7742, a strain isolated from strawberry vinegar.</title>
        <authorList>
            <person name="Sainz F."/>
            <person name="Mas A."/>
            <person name="Torija M.J."/>
        </authorList>
    </citation>
    <scope>NUCLEOTIDE SEQUENCE [LARGE SCALE GENOMIC DNA]</scope>
    <source>
        <strain evidence="9 10">CECT 7742</strain>
    </source>
</reference>
<dbReference type="InterPro" id="IPR027463">
    <property type="entry name" value="AcrB_DN_DC_subdom"/>
</dbReference>
<name>A0A177GB26_9PROT</name>
<keyword evidence="2" id="KW-1003">Cell membrane</keyword>
<protein>
    <submittedName>
        <fullName evidence="9">Cobalt-zinc-cadmium resistance protein CzcA</fullName>
    </submittedName>
</protein>
<dbReference type="Pfam" id="PF00873">
    <property type="entry name" value="ACR_tran"/>
    <property type="match status" value="1"/>
</dbReference>
<dbReference type="Gene3D" id="3.30.70.1430">
    <property type="entry name" value="Multidrug efflux transporter AcrB pore domain"/>
    <property type="match status" value="1"/>
</dbReference>
<dbReference type="Proteomes" id="UP000077349">
    <property type="component" value="Unassembled WGS sequence"/>
</dbReference>
<evidence type="ECO:0000256" key="4">
    <source>
        <dbReference type="ARBA" id="ARBA00022692"/>
    </source>
</evidence>
<dbReference type="eggNOG" id="COG0841">
    <property type="taxonomic scope" value="Bacteria"/>
</dbReference>
<feature type="transmembrane region" description="Helical" evidence="8">
    <location>
        <begin position="497"/>
        <end position="523"/>
    </location>
</feature>
<sequence length="547" mass="58163">MPKGFFPTEDTGMLMGHLQGDQSISFTALSQKLVDVQKTILKDKDVQSVSSFIGGRGSNQANLFLQLKDKADRSDTPTDLIARVTRKLSHLVGAQFFLMQPGAVRAGARQSNASYQYTLQGESASELYTWTSKLLAALQHHSEFTDLSSDVQQGGSAIDVQIDRNTSARVEITPQLLANTLYDAFGQRSASVIYNALNQYHVVMEADPQHWSSPNSLNQVWVSVSGGSAGGGTKSNTVRVRRDSSGMDSAGNSSSSSLSSQSFKNQIANALAGGASASNGSAVSTSSETMVPLTLVSKLVPAKTALSINHQGQSVATTISFNLAKGVSLGTATQVLQAAQVSLHMPPTVHGTFAGNAAQFQQTVNDEPILILAALAAVYITLGVLYESYVHPLTILSTLPSAGVGALLALQLAGEEFSLIAMIGVILLIGIVKKNAIMLVDFAIEAEREQNLSSLDSIRTACLLRFRPIMMTSVAAALGAAPLIIANGYGAELRRPLGIAIVGGLIVSQALTLYTTPVIYLMLDGLRLRFARRHTRSLRLSHNMQDT</sequence>
<dbReference type="SUPFAM" id="SSF82866">
    <property type="entry name" value="Multidrug efflux transporter AcrB transmembrane domain"/>
    <property type="match status" value="1"/>
</dbReference>
<dbReference type="PATRIC" id="fig|178901.16.peg.2502"/>
<dbReference type="Gene3D" id="1.20.1640.10">
    <property type="entry name" value="Multidrug efflux transporter AcrB transmembrane domain"/>
    <property type="match status" value="2"/>
</dbReference>
<accession>A0A177GB26</accession>
<dbReference type="InterPro" id="IPR001036">
    <property type="entry name" value="Acrflvin-R"/>
</dbReference>
<evidence type="ECO:0000256" key="6">
    <source>
        <dbReference type="ARBA" id="ARBA00023136"/>
    </source>
</evidence>
<keyword evidence="6 8" id="KW-0472">Membrane</keyword>
<dbReference type="GO" id="GO:0005886">
    <property type="term" value="C:plasma membrane"/>
    <property type="evidence" value="ECO:0007669"/>
    <property type="project" value="TreeGrafter"/>
</dbReference>
<feature type="transmembrane region" description="Helical" evidence="8">
    <location>
        <begin position="369"/>
        <end position="386"/>
    </location>
</feature>
<evidence type="ECO:0000256" key="1">
    <source>
        <dbReference type="ARBA" id="ARBA00022448"/>
    </source>
</evidence>
<feature type="region of interest" description="Disordered" evidence="7">
    <location>
        <begin position="228"/>
        <end position="259"/>
    </location>
</feature>
<comment type="caution">
    <text evidence="9">The sequence shown here is derived from an EMBL/GenBank/DDBJ whole genome shotgun (WGS) entry which is preliminary data.</text>
</comment>